<dbReference type="EMBL" id="JASNQZ010000015">
    <property type="protein sequence ID" value="KAL0946425.1"/>
    <property type="molecule type" value="Genomic_DNA"/>
</dbReference>
<organism evidence="2 3">
    <name type="scientific">Hohenbuehelia grisea</name>
    <dbReference type="NCBI Taxonomy" id="104357"/>
    <lineage>
        <taxon>Eukaryota</taxon>
        <taxon>Fungi</taxon>
        <taxon>Dikarya</taxon>
        <taxon>Basidiomycota</taxon>
        <taxon>Agaricomycotina</taxon>
        <taxon>Agaricomycetes</taxon>
        <taxon>Agaricomycetidae</taxon>
        <taxon>Agaricales</taxon>
        <taxon>Pleurotineae</taxon>
        <taxon>Pleurotaceae</taxon>
        <taxon>Hohenbuehelia</taxon>
    </lineage>
</organism>
<reference evidence="3" key="1">
    <citation type="submission" date="2024-06" db="EMBL/GenBank/DDBJ databases">
        <title>Multi-omics analyses provide insights into the biosynthesis of the anticancer antibiotic pleurotin in Hohenbuehelia grisea.</title>
        <authorList>
            <person name="Weaver J.A."/>
            <person name="Alberti F."/>
        </authorList>
    </citation>
    <scope>NUCLEOTIDE SEQUENCE [LARGE SCALE GENOMIC DNA]</scope>
    <source>
        <strain evidence="3">T-177</strain>
    </source>
</reference>
<accession>A0ABR3IT71</accession>
<sequence>MAGHKSAGAPLVNSFLPQLARHPANPSHKPTYKMTYTILHPESSPNSAIYSSAEELMGRGHPFNSSPAKRAPRHPASHSQTFSAGQQLNLSYSEGPSSKNLKKRPSFFGSFFSSSSTKAGRKVAEGKAIRERTSMGDFLGVSKRKNKYGVDIENHKPHGDADHHALIPGSLCGNSFESPHLGEIPALTGGPPNANDPFRTPPGSPTSRSRRARCGTKSVSGHKVLRGGDGVVDASMRSPSRHNARLASQKKSMQILGVEAAGAVAAAHSSRFRAA</sequence>
<feature type="region of interest" description="Disordered" evidence="1">
    <location>
        <begin position="49"/>
        <end position="84"/>
    </location>
</feature>
<name>A0ABR3IT71_9AGAR</name>
<evidence type="ECO:0000313" key="2">
    <source>
        <dbReference type="EMBL" id="KAL0946425.1"/>
    </source>
</evidence>
<gene>
    <name evidence="2" type="ORF">HGRIS_012648</name>
</gene>
<proteinExistence type="predicted"/>
<feature type="region of interest" description="Disordered" evidence="1">
    <location>
        <begin position="188"/>
        <end position="249"/>
    </location>
</feature>
<evidence type="ECO:0000313" key="3">
    <source>
        <dbReference type="Proteomes" id="UP001556367"/>
    </source>
</evidence>
<evidence type="ECO:0000256" key="1">
    <source>
        <dbReference type="SAM" id="MobiDB-lite"/>
    </source>
</evidence>
<protein>
    <submittedName>
        <fullName evidence="2">Uncharacterized protein</fullName>
    </submittedName>
</protein>
<keyword evidence="3" id="KW-1185">Reference proteome</keyword>
<dbReference type="Proteomes" id="UP001556367">
    <property type="component" value="Unassembled WGS sequence"/>
</dbReference>
<comment type="caution">
    <text evidence="2">The sequence shown here is derived from an EMBL/GenBank/DDBJ whole genome shotgun (WGS) entry which is preliminary data.</text>
</comment>